<dbReference type="GO" id="GO:0009909">
    <property type="term" value="P:regulation of flower development"/>
    <property type="evidence" value="ECO:0007669"/>
    <property type="project" value="InterPro"/>
</dbReference>
<dbReference type="InterPro" id="IPR045281">
    <property type="entry name" value="CONSTANS-like"/>
</dbReference>
<sequence length="222" mass="25021">MSMSISISCGVCGGVVGNCLHHHHNISVSPVQRHEPPPPLEYQFFNHACDHDVGTTWPEPPADNHNRNTRPPATFHGLQYTPHAHQAEAAELITFQVDAGAGRDMPQPARPPTIMPFCGDTLTATVNKHAIVAIDGAMMMVVAHHHAMHEREAKVMRYREKRKRRRYEKQIHYESRRAYAELRPRVKGRFAKVHKEAIVPSSPPPSAYDPTKLGLGWFPQTR</sequence>
<organism evidence="5 6">
    <name type="scientific">Lolium multiflorum</name>
    <name type="common">Italian ryegrass</name>
    <name type="synonym">Lolium perenne subsp. multiflorum</name>
    <dbReference type="NCBI Taxonomy" id="4521"/>
    <lineage>
        <taxon>Eukaryota</taxon>
        <taxon>Viridiplantae</taxon>
        <taxon>Streptophyta</taxon>
        <taxon>Embryophyta</taxon>
        <taxon>Tracheophyta</taxon>
        <taxon>Spermatophyta</taxon>
        <taxon>Magnoliopsida</taxon>
        <taxon>Liliopsida</taxon>
        <taxon>Poales</taxon>
        <taxon>Poaceae</taxon>
        <taxon>BOP clade</taxon>
        <taxon>Pooideae</taxon>
        <taxon>Poodae</taxon>
        <taxon>Poeae</taxon>
        <taxon>Poeae Chloroplast Group 2 (Poeae type)</taxon>
        <taxon>Loliodinae</taxon>
        <taxon>Loliinae</taxon>
        <taxon>Lolium</taxon>
    </lineage>
</organism>
<dbReference type="Pfam" id="PF06203">
    <property type="entry name" value="CCT"/>
    <property type="match status" value="1"/>
</dbReference>
<dbReference type="GO" id="GO:0005634">
    <property type="term" value="C:nucleus"/>
    <property type="evidence" value="ECO:0007669"/>
    <property type="project" value="UniProtKB-SubCell"/>
</dbReference>
<proteinExistence type="predicted"/>
<dbReference type="Proteomes" id="UP001231189">
    <property type="component" value="Unassembled WGS sequence"/>
</dbReference>
<keyword evidence="6" id="KW-1185">Reference proteome</keyword>
<evidence type="ECO:0000256" key="1">
    <source>
        <dbReference type="ARBA" id="ARBA00004123"/>
    </source>
</evidence>
<dbReference type="GO" id="GO:0003700">
    <property type="term" value="F:DNA-binding transcription factor activity"/>
    <property type="evidence" value="ECO:0007669"/>
    <property type="project" value="TreeGrafter"/>
</dbReference>
<dbReference type="PANTHER" id="PTHR31319:SF98">
    <property type="entry name" value="TRANSCRIPTION FACTOR GHD7"/>
    <property type="match status" value="1"/>
</dbReference>
<dbReference type="AlphaFoldDB" id="A0AAD8SLH0"/>
<evidence type="ECO:0000256" key="2">
    <source>
        <dbReference type="ARBA" id="ARBA00023242"/>
    </source>
</evidence>
<evidence type="ECO:0000256" key="3">
    <source>
        <dbReference type="PROSITE-ProRule" id="PRU00357"/>
    </source>
</evidence>
<dbReference type="EMBL" id="JAUUTY010000004">
    <property type="protein sequence ID" value="KAK1653548.1"/>
    <property type="molecule type" value="Genomic_DNA"/>
</dbReference>
<protein>
    <recommendedName>
        <fullName evidence="4">CCT domain-containing protein</fullName>
    </recommendedName>
</protein>
<dbReference type="InterPro" id="IPR010402">
    <property type="entry name" value="CCT_domain"/>
</dbReference>
<comment type="subcellular location">
    <subcellularLocation>
        <location evidence="1 3">Nucleus</location>
    </subcellularLocation>
</comment>
<name>A0AAD8SLH0_LOLMU</name>
<comment type="caution">
    <text evidence="5">The sequence shown here is derived from an EMBL/GenBank/DDBJ whole genome shotgun (WGS) entry which is preliminary data.</text>
</comment>
<evidence type="ECO:0000313" key="6">
    <source>
        <dbReference type="Proteomes" id="UP001231189"/>
    </source>
</evidence>
<reference evidence="5" key="1">
    <citation type="submission" date="2023-07" db="EMBL/GenBank/DDBJ databases">
        <title>A chromosome-level genome assembly of Lolium multiflorum.</title>
        <authorList>
            <person name="Chen Y."/>
            <person name="Copetti D."/>
            <person name="Kolliker R."/>
            <person name="Studer B."/>
        </authorList>
    </citation>
    <scope>NUCLEOTIDE SEQUENCE</scope>
    <source>
        <strain evidence="5">02402/16</strain>
        <tissue evidence="5">Leaf</tissue>
    </source>
</reference>
<dbReference type="PROSITE" id="PS51017">
    <property type="entry name" value="CCT"/>
    <property type="match status" value="1"/>
</dbReference>
<accession>A0AAD8SLH0</accession>
<feature type="domain" description="CCT" evidence="4">
    <location>
        <begin position="151"/>
        <end position="193"/>
    </location>
</feature>
<dbReference type="PANTHER" id="PTHR31319">
    <property type="entry name" value="ZINC FINGER PROTEIN CONSTANS-LIKE 4"/>
    <property type="match status" value="1"/>
</dbReference>
<keyword evidence="2 3" id="KW-0539">Nucleus</keyword>
<evidence type="ECO:0000259" key="4">
    <source>
        <dbReference type="PROSITE" id="PS51017"/>
    </source>
</evidence>
<gene>
    <name evidence="5" type="ORF">QYE76_071353</name>
</gene>
<evidence type="ECO:0000313" key="5">
    <source>
        <dbReference type="EMBL" id="KAK1653548.1"/>
    </source>
</evidence>